<dbReference type="eggNOG" id="KOG3043">
    <property type="taxonomic scope" value="Eukaryota"/>
</dbReference>
<dbReference type="Pfam" id="PF01738">
    <property type="entry name" value="DLH"/>
    <property type="match status" value="1"/>
</dbReference>
<keyword evidence="3" id="KW-1185">Reference proteome</keyword>
<accession>I7MIH2</accession>
<dbReference type="InterPro" id="IPR029058">
    <property type="entry name" value="AB_hydrolase_fold"/>
</dbReference>
<dbReference type="EMBL" id="GG662448">
    <property type="protein sequence ID" value="EAS04426.2"/>
    <property type="molecule type" value="Genomic_DNA"/>
</dbReference>
<evidence type="ECO:0000313" key="3">
    <source>
        <dbReference type="Proteomes" id="UP000009168"/>
    </source>
</evidence>
<sequence length="238" mass="26118">MEDKLSVEILTEGERNLKFLVEGRPEGLGYLKKYEGSKLGLVLIQEWWGLNQSLTITADKVAAQGFNVLVPDVYRGAVAKNREEAGHYFKDLDWSGAIQDMKGAANYLKNQLGCTKVGILGFCLGGALTFAALSATDGIFSAGAPFYGIPDQTKYPIQKIKVPVQGHFGELDQIKGMSDPETAKKLEVEAKKAGVDFNAIVWKGAEHAFMNQNSSHYNPEVAQKALLEVTNFFKNILQ</sequence>
<dbReference type="InParanoid" id="I7MIH2"/>
<evidence type="ECO:0000259" key="1">
    <source>
        <dbReference type="Pfam" id="PF01738"/>
    </source>
</evidence>
<protein>
    <submittedName>
        <fullName evidence="2">Dienelactone hydrolase family protein</fullName>
    </submittedName>
</protein>
<dbReference type="OrthoDB" id="17560at2759"/>
<evidence type="ECO:0000313" key="2">
    <source>
        <dbReference type="EMBL" id="EAS04426.2"/>
    </source>
</evidence>
<dbReference type="GO" id="GO:0016787">
    <property type="term" value="F:hydrolase activity"/>
    <property type="evidence" value="ECO:0007669"/>
    <property type="project" value="UniProtKB-KW"/>
</dbReference>
<reference evidence="3" key="1">
    <citation type="journal article" date="2006" name="PLoS Biol.">
        <title>Macronuclear genome sequence of the ciliate Tetrahymena thermophila, a model eukaryote.</title>
        <authorList>
            <person name="Eisen J.A."/>
            <person name="Coyne R.S."/>
            <person name="Wu M."/>
            <person name="Wu D."/>
            <person name="Thiagarajan M."/>
            <person name="Wortman J.R."/>
            <person name="Badger J.H."/>
            <person name="Ren Q."/>
            <person name="Amedeo P."/>
            <person name="Jones K.M."/>
            <person name="Tallon L.J."/>
            <person name="Delcher A.L."/>
            <person name="Salzberg S.L."/>
            <person name="Silva J.C."/>
            <person name="Haas B.J."/>
            <person name="Majoros W.H."/>
            <person name="Farzad M."/>
            <person name="Carlton J.M."/>
            <person name="Smith R.K. Jr."/>
            <person name="Garg J."/>
            <person name="Pearlman R.E."/>
            <person name="Karrer K.M."/>
            <person name="Sun L."/>
            <person name="Manning G."/>
            <person name="Elde N.C."/>
            <person name="Turkewitz A.P."/>
            <person name="Asai D.J."/>
            <person name="Wilkes D.E."/>
            <person name="Wang Y."/>
            <person name="Cai H."/>
            <person name="Collins K."/>
            <person name="Stewart B.A."/>
            <person name="Lee S.R."/>
            <person name="Wilamowska K."/>
            <person name="Weinberg Z."/>
            <person name="Ruzzo W.L."/>
            <person name="Wloga D."/>
            <person name="Gaertig J."/>
            <person name="Frankel J."/>
            <person name="Tsao C.-C."/>
            <person name="Gorovsky M.A."/>
            <person name="Keeling P.J."/>
            <person name="Waller R.F."/>
            <person name="Patron N.J."/>
            <person name="Cherry J.M."/>
            <person name="Stover N.A."/>
            <person name="Krieger C.J."/>
            <person name="del Toro C."/>
            <person name="Ryder H.F."/>
            <person name="Williamson S.C."/>
            <person name="Barbeau R.A."/>
            <person name="Hamilton E.P."/>
            <person name="Orias E."/>
        </authorList>
    </citation>
    <scope>NUCLEOTIDE SEQUENCE [LARGE SCALE GENOMIC DNA]</scope>
    <source>
        <strain evidence="3">SB210</strain>
    </source>
</reference>
<dbReference type="ESTHER" id="tetts-q249k7">
    <property type="family name" value="Dienelactone_hydrolase"/>
</dbReference>
<dbReference type="SUPFAM" id="SSF53474">
    <property type="entry name" value="alpha/beta-Hydrolases"/>
    <property type="match status" value="1"/>
</dbReference>
<organism evidence="2 3">
    <name type="scientific">Tetrahymena thermophila (strain SB210)</name>
    <dbReference type="NCBI Taxonomy" id="312017"/>
    <lineage>
        <taxon>Eukaryota</taxon>
        <taxon>Sar</taxon>
        <taxon>Alveolata</taxon>
        <taxon>Ciliophora</taxon>
        <taxon>Intramacronucleata</taxon>
        <taxon>Oligohymenophorea</taxon>
        <taxon>Hymenostomatida</taxon>
        <taxon>Tetrahymenina</taxon>
        <taxon>Tetrahymenidae</taxon>
        <taxon>Tetrahymena</taxon>
    </lineage>
</organism>
<gene>
    <name evidence="2" type="ORF">TTHERM_00616010</name>
</gene>
<dbReference type="STRING" id="312017.I7MIH2"/>
<proteinExistence type="predicted"/>
<dbReference type="KEGG" id="tet:TTHERM_00616010"/>
<feature type="domain" description="Dienelactone hydrolase" evidence="1">
    <location>
        <begin position="34"/>
        <end position="236"/>
    </location>
</feature>
<dbReference type="Gene3D" id="3.40.50.1820">
    <property type="entry name" value="alpha/beta hydrolase"/>
    <property type="match status" value="1"/>
</dbReference>
<dbReference type="PANTHER" id="PTHR46623:SF6">
    <property type="entry name" value="ALPHA_BETA-HYDROLASES SUPERFAMILY PROTEIN"/>
    <property type="match status" value="1"/>
</dbReference>
<name>I7MIH2_TETTS</name>
<dbReference type="AlphaFoldDB" id="I7MIH2"/>
<keyword evidence="2" id="KW-0378">Hydrolase</keyword>
<dbReference type="RefSeq" id="XP_001024671.2">
    <property type="nucleotide sequence ID" value="XM_001024671.2"/>
</dbReference>
<dbReference type="GeneID" id="7840610"/>
<dbReference type="PANTHER" id="PTHR46623">
    <property type="entry name" value="CARBOXYMETHYLENEBUTENOLIDASE-RELATED"/>
    <property type="match status" value="1"/>
</dbReference>
<dbReference type="InterPro" id="IPR051049">
    <property type="entry name" value="Dienelactone_hydrolase-like"/>
</dbReference>
<dbReference type="InterPro" id="IPR002925">
    <property type="entry name" value="Dienelactn_hydro"/>
</dbReference>
<dbReference type="Proteomes" id="UP000009168">
    <property type="component" value="Unassembled WGS sequence"/>
</dbReference>